<protein>
    <submittedName>
        <fullName evidence="1">Uncharacterized protein</fullName>
    </submittedName>
</protein>
<dbReference type="EMBL" id="JACAZF010000004">
    <property type="protein sequence ID" value="KAF7307596.1"/>
    <property type="molecule type" value="Genomic_DNA"/>
</dbReference>
<accession>A0A8H6SY62</accession>
<sequence length="570" mass="64652">MCKITGLRVPNGPTTHYVPLERSQHPLVKVDPNAIKSYNPEQLPLRTHSEMLQQGQEVENAPSTAAANRLAKQYGVKGVPLLSHLDSLSFPGSFPYDFMHLIWENLIKNLVLLWTGEFKGLDEGSGEYVLGKAVWEAVASLGASAGDTIPSAYGSRIPNLSKDRPNVSAEMWGFWTQYLGPVLLHRRFRKERYYRHFLELVRLLNICLKFENTRAEIDEVRLGFVDWVQKYEKFYYQYKPDCLPTCPLTIHALLHIADSIKFCGPVWAYWAFPMERFCGTLTPAIRSRRHPWASLDRHILEVAQLTQVKMVYNVVRDLDLDYDSDDESDSTQDGFSDPACCVLSFPLISKLIIVQDPSCILLPPRAPLRPTETQVRAIAGAIVTRTGCTITQANIALRHALIEEYGRVKRIDSEAGDTMRSSNLGIRPEDSRDNTYISYYAIIDLNARNKKAPFKYAKEVFYGQLNHIYRITFPTALPTLNISAATTMIFAAIRTCNVEPVKNKIDKTLSCLNIRMYSGHRELDIIDMKNIVGLVGRIPLTSNRWAIIDRNAVLELAEWEGDINADQSNR</sequence>
<dbReference type="AlphaFoldDB" id="A0A8H6SY62"/>
<gene>
    <name evidence="1" type="ORF">MIND_00554600</name>
</gene>
<reference evidence="1" key="1">
    <citation type="submission" date="2020-05" db="EMBL/GenBank/DDBJ databases">
        <title>Mycena genomes resolve the evolution of fungal bioluminescence.</title>
        <authorList>
            <person name="Tsai I.J."/>
        </authorList>
    </citation>
    <scope>NUCLEOTIDE SEQUENCE</scope>
    <source>
        <strain evidence="1">171206Taipei</strain>
    </source>
</reference>
<dbReference type="Proteomes" id="UP000636479">
    <property type="component" value="Unassembled WGS sequence"/>
</dbReference>
<evidence type="ECO:0000313" key="2">
    <source>
        <dbReference type="Proteomes" id="UP000636479"/>
    </source>
</evidence>
<dbReference type="GeneID" id="59344839"/>
<evidence type="ECO:0000313" key="1">
    <source>
        <dbReference type="EMBL" id="KAF7307596.1"/>
    </source>
</evidence>
<dbReference type="PANTHER" id="PTHR46579">
    <property type="entry name" value="F5/8 TYPE C DOMAIN-CONTAINING PROTEIN-RELATED"/>
    <property type="match status" value="1"/>
</dbReference>
<organism evidence="1 2">
    <name type="scientific">Mycena indigotica</name>
    <dbReference type="NCBI Taxonomy" id="2126181"/>
    <lineage>
        <taxon>Eukaryota</taxon>
        <taxon>Fungi</taxon>
        <taxon>Dikarya</taxon>
        <taxon>Basidiomycota</taxon>
        <taxon>Agaricomycotina</taxon>
        <taxon>Agaricomycetes</taxon>
        <taxon>Agaricomycetidae</taxon>
        <taxon>Agaricales</taxon>
        <taxon>Marasmiineae</taxon>
        <taxon>Mycenaceae</taxon>
        <taxon>Mycena</taxon>
    </lineage>
</organism>
<dbReference type="RefSeq" id="XP_037222615.1">
    <property type="nucleotide sequence ID" value="XM_037362323.1"/>
</dbReference>
<dbReference type="OrthoDB" id="6613063at2759"/>
<keyword evidence="2" id="KW-1185">Reference proteome</keyword>
<dbReference type="PANTHER" id="PTHR46579:SF1">
    <property type="entry name" value="F5_8 TYPE C DOMAIN-CONTAINING PROTEIN"/>
    <property type="match status" value="1"/>
</dbReference>
<comment type="caution">
    <text evidence="1">The sequence shown here is derived from an EMBL/GenBank/DDBJ whole genome shotgun (WGS) entry which is preliminary data.</text>
</comment>
<name>A0A8H6SY62_9AGAR</name>
<proteinExistence type="predicted"/>